<keyword evidence="3" id="KW-0862">Zinc</keyword>
<protein>
    <recommendedName>
        <fullName evidence="5">CENP-V/GFA domain-containing protein</fullName>
    </recommendedName>
</protein>
<dbReference type="Proteomes" id="UP001240164">
    <property type="component" value="Unassembled WGS sequence"/>
</dbReference>
<dbReference type="Pfam" id="PF04828">
    <property type="entry name" value="GFA"/>
    <property type="match status" value="1"/>
</dbReference>
<name>A0ABD5AKM2_ACICA</name>
<comment type="similarity">
    <text evidence="1">Belongs to the Gfa family.</text>
</comment>
<evidence type="ECO:0000313" key="6">
    <source>
        <dbReference type="EMBL" id="MDP9803004.1"/>
    </source>
</evidence>
<feature type="domain" description="CENP-V/GFA" evidence="5">
    <location>
        <begin position="3"/>
        <end position="119"/>
    </location>
</feature>
<dbReference type="SUPFAM" id="SSF51316">
    <property type="entry name" value="Mss4-like"/>
    <property type="match status" value="1"/>
</dbReference>
<dbReference type="PROSITE" id="PS51891">
    <property type="entry name" value="CENP_V_GFA"/>
    <property type="match status" value="1"/>
</dbReference>
<dbReference type="GO" id="GO:0016829">
    <property type="term" value="F:lyase activity"/>
    <property type="evidence" value="ECO:0007669"/>
    <property type="project" value="UniProtKB-KW"/>
</dbReference>
<sequence length="137" mass="14986">MAYTASCLCNGIQLQIDAELAPIMVCHCTQCQKAQGAAFAAITQVQKSDLNIVQGENLLQAYFASANKKRVFCKNCGSPVWSERLDKPDVVRLRVGLINEEISTQVSSHAYVASKASWHTIGDHAQQYLQATDGVQK</sequence>
<dbReference type="Gene3D" id="3.90.1590.10">
    <property type="entry name" value="glutathione-dependent formaldehyde- activating enzyme (gfa)"/>
    <property type="match status" value="1"/>
</dbReference>
<evidence type="ECO:0000256" key="2">
    <source>
        <dbReference type="ARBA" id="ARBA00022723"/>
    </source>
</evidence>
<proteinExistence type="inferred from homology"/>
<evidence type="ECO:0000256" key="1">
    <source>
        <dbReference type="ARBA" id="ARBA00005495"/>
    </source>
</evidence>
<dbReference type="EMBL" id="JAUSQP010000001">
    <property type="protein sequence ID" value="MDP9803004.1"/>
    <property type="molecule type" value="Genomic_DNA"/>
</dbReference>
<dbReference type="InterPro" id="IPR011057">
    <property type="entry name" value="Mss4-like_sf"/>
</dbReference>
<evidence type="ECO:0000256" key="3">
    <source>
        <dbReference type="ARBA" id="ARBA00022833"/>
    </source>
</evidence>
<keyword evidence="4" id="KW-0456">Lyase</keyword>
<dbReference type="RefSeq" id="WP_307010598.1">
    <property type="nucleotide sequence ID" value="NZ_JAUSQP010000001.1"/>
</dbReference>
<reference evidence="6 7" key="1">
    <citation type="submission" date="2023-07" db="EMBL/GenBank/DDBJ databases">
        <title>Sorghum-associated microbial communities from plants grown in Nebraska, USA.</title>
        <authorList>
            <person name="Schachtman D."/>
        </authorList>
    </citation>
    <scope>NUCLEOTIDE SEQUENCE [LARGE SCALE GENOMIC DNA]</scope>
    <source>
        <strain evidence="6 7">CC146</strain>
    </source>
</reference>
<dbReference type="PANTHER" id="PTHR33337:SF40">
    <property type="entry name" value="CENP-V_GFA DOMAIN-CONTAINING PROTEIN-RELATED"/>
    <property type="match status" value="1"/>
</dbReference>
<evidence type="ECO:0000259" key="5">
    <source>
        <dbReference type="PROSITE" id="PS51891"/>
    </source>
</evidence>
<organism evidence="6 7">
    <name type="scientific">Acinetobacter calcoaceticus</name>
    <dbReference type="NCBI Taxonomy" id="471"/>
    <lineage>
        <taxon>Bacteria</taxon>
        <taxon>Pseudomonadati</taxon>
        <taxon>Pseudomonadota</taxon>
        <taxon>Gammaproteobacteria</taxon>
        <taxon>Moraxellales</taxon>
        <taxon>Moraxellaceae</taxon>
        <taxon>Acinetobacter</taxon>
        <taxon>Acinetobacter calcoaceticus/baumannii complex</taxon>
    </lineage>
</organism>
<comment type="caution">
    <text evidence="6">The sequence shown here is derived from an EMBL/GenBank/DDBJ whole genome shotgun (WGS) entry which is preliminary data.</text>
</comment>
<keyword evidence="2" id="KW-0479">Metal-binding</keyword>
<accession>A0ABD5AKM2</accession>
<evidence type="ECO:0000256" key="4">
    <source>
        <dbReference type="ARBA" id="ARBA00023239"/>
    </source>
</evidence>
<dbReference type="InterPro" id="IPR006913">
    <property type="entry name" value="CENP-V/GFA"/>
</dbReference>
<dbReference type="PANTHER" id="PTHR33337">
    <property type="entry name" value="GFA DOMAIN-CONTAINING PROTEIN"/>
    <property type="match status" value="1"/>
</dbReference>
<dbReference type="AlphaFoldDB" id="A0ABD5AKM2"/>
<dbReference type="GO" id="GO:0046872">
    <property type="term" value="F:metal ion binding"/>
    <property type="evidence" value="ECO:0007669"/>
    <property type="project" value="UniProtKB-KW"/>
</dbReference>
<gene>
    <name evidence="6" type="ORF">J2771_001258</name>
</gene>
<evidence type="ECO:0000313" key="7">
    <source>
        <dbReference type="Proteomes" id="UP001240164"/>
    </source>
</evidence>